<dbReference type="AlphaFoldDB" id="A0A6V8MHP1"/>
<keyword evidence="3" id="KW-1185">Reference proteome</keyword>
<dbReference type="PANTHER" id="PTHR41247">
    <property type="entry name" value="HTH-TYPE TRANSCRIPTIONAL REPRESSOR YCNK"/>
    <property type="match status" value="1"/>
</dbReference>
<sequence length="172" mass="18707">MKIKLVIVLCLAFVAAFGVRSAALAADDIAAHASCENCGMDRKAFGYSRMLLRFADGSETGVCSLNCAVIEMDKHPEKTVKALLVADRDSRGLVEASKAVWVMGGDKRGVMTKRPKWAFAEQAIAEKFVKEHGGKLVDWDTVLAAAREDAQLHKGHAGHMEHPGEMHHGENH</sequence>
<dbReference type="InterPro" id="IPR008719">
    <property type="entry name" value="N2O_reductase_NosL"/>
</dbReference>
<accession>A0A6V8MHP1</accession>
<reference evidence="3" key="1">
    <citation type="submission" date="2020-06" db="EMBL/GenBank/DDBJ databases">
        <title>Draft genomic sequence of Geomonas sp. Red330.</title>
        <authorList>
            <person name="Itoh H."/>
            <person name="Zhenxing X."/>
            <person name="Ushijima N."/>
            <person name="Masuda Y."/>
            <person name="Shiratori Y."/>
            <person name="Senoo K."/>
        </authorList>
    </citation>
    <scope>NUCLEOTIDE SEQUENCE [LARGE SCALE GENOMIC DNA]</scope>
    <source>
        <strain evidence="3">Red330</strain>
    </source>
</reference>
<protein>
    <recommendedName>
        <fullName evidence="4">NosL family protein</fullName>
    </recommendedName>
</protein>
<dbReference type="EMBL" id="BLXX01000003">
    <property type="protein sequence ID" value="GFO59179.1"/>
    <property type="molecule type" value="Genomic_DNA"/>
</dbReference>
<dbReference type="PANTHER" id="PTHR41247:SF1">
    <property type="entry name" value="HTH-TYPE TRANSCRIPTIONAL REPRESSOR YCNK"/>
    <property type="match status" value="1"/>
</dbReference>
<dbReference type="Gene3D" id="3.30.70.2050">
    <property type="match status" value="1"/>
</dbReference>
<evidence type="ECO:0000313" key="3">
    <source>
        <dbReference type="Proteomes" id="UP000556026"/>
    </source>
</evidence>
<evidence type="ECO:0000313" key="2">
    <source>
        <dbReference type="EMBL" id="GFO59179.1"/>
    </source>
</evidence>
<evidence type="ECO:0008006" key="4">
    <source>
        <dbReference type="Google" id="ProtNLM"/>
    </source>
</evidence>
<comment type="caution">
    <text evidence="2">The sequence shown here is derived from an EMBL/GenBank/DDBJ whole genome shotgun (WGS) entry which is preliminary data.</text>
</comment>
<organism evidence="2 3">
    <name type="scientific">Geomonas silvestris</name>
    <dbReference type="NCBI Taxonomy" id="2740184"/>
    <lineage>
        <taxon>Bacteria</taxon>
        <taxon>Pseudomonadati</taxon>
        <taxon>Thermodesulfobacteriota</taxon>
        <taxon>Desulfuromonadia</taxon>
        <taxon>Geobacterales</taxon>
        <taxon>Geobacteraceae</taxon>
        <taxon>Geomonas</taxon>
    </lineage>
</organism>
<evidence type="ECO:0000256" key="1">
    <source>
        <dbReference type="SAM" id="SignalP"/>
    </source>
</evidence>
<proteinExistence type="predicted"/>
<gene>
    <name evidence="2" type="ORF">GMST_15040</name>
</gene>
<feature type="chain" id="PRO_5027751376" description="NosL family protein" evidence="1">
    <location>
        <begin position="26"/>
        <end position="172"/>
    </location>
</feature>
<dbReference type="RefSeq" id="WP_183354011.1">
    <property type="nucleotide sequence ID" value="NZ_BLXX01000003.1"/>
</dbReference>
<dbReference type="Pfam" id="PF05573">
    <property type="entry name" value="NosL"/>
    <property type="match status" value="1"/>
</dbReference>
<keyword evidence="1" id="KW-0732">Signal</keyword>
<dbReference type="SUPFAM" id="SSF160387">
    <property type="entry name" value="NosL/MerB-like"/>
    <property type="match status" value="1"/>
</dbReference>
<feature type="signal peptide" evidence="1">
    <location>
        <begin position="1"/>
        <end position="25"/>
    </location>
</feature>
<name>A0A6V8MHP1_9BACT</name>
<dbReference type="Proteomes" id="UP000556026">
    <property type="component" value="Unassembled WGS sequence"/>
</dbReference>